<evidence type="ECO:0000256" key="1">
    <source>
        <dbReference type="ARBA" id="ARBA00001946"/>
    </source>
</evidence>
<feature type="binding site" evidence="5">
    <location>
        <position position="30"/>
    </location>
    <ligand>
        <name>substrate</name>
    </ligand>
</feature>
<dbReference type="InterPro" id="IPR036649">
    <property type="entry name" value="Pyrophosphatase_sf"/>
</dbReference>
<dbReference type="SUPFAM" id="SSF50324">
    <property type="entry name" value="Inorganic pyrophosphatase"/>
    <property type="match status" value="1"/>
</dbReference>
<reference evidence="6 7" key="1">
    <citation type="journal article" date="2016" name="Nat. Commun.">
        <title>Thousands of microbial genomes shed light on interconnected biogeochemical processes in an aquifer system.</title>
        <authorList>
            <person name="Anantharaman K."/>
            <person name="Brown C.T."/>
            <person name="Hug L.A."/>
            <person name="Sharon I."/>
            <person name="Castelle C.J."/>
            <person name="Probst A.J."/>
            <person name="Thomas B.C."/>
            <person name="Singh A."/>
            <person name="Wilkins M.J."/>
            <person name="Karaoz U."/>
            <person name="Brodie E.L."/>
            <person name="Williams K.H."/>
            <person name="Hubbard S.S."/>
            <person name="Banfield J.F."/>
        </authorList>
    </citation>
    <scope>NUCLEOTIDE SEQUENCE [LARGE SCALE GENOMIC DNA]</scope>
</reference>
<dbReference type="GO" id="GO:0000287">
    <property type="term" value="F:magnesium ion binding"/>
    <property type="evidence" value="ECO:0007669"/>
    <property type="project" value="UniProtKB-UniRule"/>
</dbReference>
<evidence type="ECO:0000256" key="2">
    <source>
        <dbReference type="ARBA" id="ARBA00022723"/>
    </source>
</evidence>
<dbReference type="EMBL" id="MFUR01000002">
    <property type="protein sequence ID" value="OGI87448.1"/>
    <property type="molecule type" value="Genomic_DNA"/>
</dbReference>
<name>A0A1F6X004_9BACT</name>
<evidence type="ECO:0000256" key="3">
    <source>
        <dbReference type="ARBA" id="ARBA00022801"/>
    </source>
</evidence>
<dbReference type="GO" id="GO:0006796">
    <property type="term" value="P:phosphate-containing compound metabolic process"/>
    <property type="evidence" value="ECO:0007669"/>
    <property type="project" value="InterPro"/>
</dbReference>
<feature type="binding site" evidence="5">
    <location>
        <position position="103"/>
    </location>
    <ligand>
        <name>Mg(2+)</name>
        <dbReference type="ChEBI" id="CHEBI:18420"/>
        <label>1</label>
    </ligand>
</feature>
<dbReference type="AlphaFoldDB" id="A0A1F6X004"/>
<comment type="similarity">
    <text evidence="5">Belongs to the PPase family.</text>
</comment>
<feature type="binding site" evidence="5">
    <location>
        <position position="66"/>
    </location>
    <ligand>
        <name>Mg(2+)</name>
        <dbReference type="ChEBI" id="CHEBI:18420"/>
        <label>1</label>
    </ligand>
</feature>
<dbReference type="GO" id="GO:0005737">
    <property type="term" value="C:cytoplasm"/>
    <property type="evidence" value="ECO:0007669"/>
    <property type="project" value="UniProtKB-SubCell"/>
</dbReference>
<dbReference type="HAMAP" id="MF_00209">
    <property type="entry name" value="Inorganic_PPase"/>
    <property type="match status" value="1"/>
</dbReference>
<dbReference type="CDD" id="cd00412">
    <property type="entry name" value="pyrophosphatase"/>
    <property type="match status" value="1"/>
</dbReference>
<dbReference type="EC" id="3.6.1.1" evidence="5"/>
<comment type="caution">
    <text evidence="5">Lacks conserved residue(s) required for the propagation of feature annotation.</text>
</comment>
<feature type="binding site" evidence="5">
    <location>
        <position position="71"/>
    </location>
    <ligand>
        <name>Mg(2+)</name>
        <dbReference type="ChEBI" id="CHEBI:18420"/>
        <label>1</label>
    </ligand>
</feature>
<evidence type="ECO:0000256" key="4">
    <source>
        <dbReference type="ARBA" id="ARBA00022842"/>
    </source>
</evidence>
<keyword evidence="2 5" id="KW-0479">Metal-binding</keyword>
<keyword evidence="4 5" id="KW-0460">Magnesium</keyword>
<organism evidence="6 7">
    <name type="scientific">Candidatus Nomurabacteria bacterium RIFCSPLOWO2_01_FULL_36_16</name>
    <dbReference type="NCBI Taxonomy" id="1801767"/>
    <lineage>
        <taxon>Bacteria</taxon>
        <taxon>Candidatus Nomuraibacteriota</taxon>
    </lineage>
</organism>
<comment type="cofactor">
    <cofactor evidence="1 5">
        <name>Mg(2+)</name>
        <dbReference type="ChEBI" id="CHEBI:18420"/>
    </cofactor>
</comment>
<feature type="binding site" evidence="5">
    <location>
        <position position="71"/>
    </location>
    <ligand>
        <name>Mg(2+)</name>
        <dbReference type="ChEBI" id="CHEBI:18420"/>
        <label>2</label>
    </ligand>
</feature>
<accession>A0A1F6X004</accession>
<gene>
    <name evidence="5" type="primary">ppa</name>
    <name evidence="6" type="ORF">A3A91_02080</name>
</gene>
<sequence>MNLWHDITIGKNAPEELNCIIEIQKGSHNKYEIDKETGLIKLDRANYGPLPYPFDYGFVPQTLWEDGDALDVMLLSTFPIDSGILVNVRPVAIMKMMDSGESDDKIIAVPVEDKRWADIKDLKDLNKHSLKEFKLFWENGKKLKGDKPEEYPVEVLGFEGKDKALLAIKKSVELYKKKFGK</sequence>
<dbReference type="Pfam" id="PF00719">
    <property type="entry name" value="Pyrophosphatase"/>
    <property type="match status" value="1"/>
</dbReference>
<dbReference type="InterPro" id="IPR008162">
    <property type="entry name" value="Pyrophosphatase"/>
</dbReference>
<evidence type="ECO:0000256" key="5">
    <source>
        <dbReference type="HAMAP-Rule" id="MF_00209"/>
    </source>
</evidence>
<protein>
    <recommendedName>
        <fullName evidence="5">Inorganic pyrophosphatase</fullName>
        <ecNumber evidence="5">3.6.1.1</ecNumber>
    </recommendedName>
    <alternativeName>
        <fullName evidence="5">Pyrophosphate phospho-hydrolase</fullName>
        <shortName evidence="5">PPase</shortName>
    </alternativeName>
</protein>
<comment type="subcellular location">
    <subcellularLocation>
        <location evidence="5">Cytoplasm</location>
    </subcellularLocation>
</comment>
<evidence type="ECO:0000313" key="7">
    <source>
        <dbReference type="Proteomes" id="UP000177001"/>
    </source>
</evidence>
<comment type="subunit">
    <text evidence="5">Homohexamer.</text>
</comment>
<comment type="catalytic activity">
    <reaction evidence="5">
        <text>diphosphate + H2O = 2 phosphate + H(+)</text>
        <dbReference type="Rhea" id="RHEA:24576"/>
        <dbReference type="ChEBI" id="CHEBI:15377"/>
        <dbReference type="ChEBI" id="CHEBI:15378"/>
        <dbReference type="ChEBI" id="CHEBI:33019"/>
        <dbReference type="ChEBI" id="CHEBI:43474"/>
        <dbReference type="EC" id="3.6.1.1"/>
    </reaction>
</comment>
<dbReference type="Proteomes" id="UP000177001">
    <property type="component" value="Unassembled WGS sequence"/>
</dbReference>
<comment type="caution">
    <text evidence="6">The sequence shown here is derived from an EMBL/GenBank/DDBJ whole genome shotgun (WGS) entry which is preliminary data.</text>
</comment>
<evidence type="ECO:0000313" key="6">
    <source>
        <dbReference type="EMBL" id="OGI87448.1"/>
    </source>
</evidence>
<dbReference type="PANTHER" id="PTHR10286">
    <property type="entry name" value="INORGANIC PYROPHOSPHATASE"/>
    <property type="match status" value="1"/>
</dbReference>
<proteinExistence type="inferred from homology"/>
<feature type="binding site" evidence="5">
    <location>
        <position position="44"/>
    </location>
    <ligand>
        <name>substrate</name>
    </ligand>
</feature>
<keyword evidence="3 5" id="KW-0378">Hydrolase</keyword>
<dbReference type="GO" id="GO:0004427">
    <property type="term" value="F:inorganic diphosphate phosphatase activity"/>
    <property type="evidence" value="ECO:0007669"/>
    <property type="project" value="UniProtKB-UniRule"/>
</dbReference>
<comment type="function">
    <text evidence="5">Catalyzes the hydrolysis of inorganic pyrophosphate (PPi) forming two phosphate ions.</text>
</comment>
<dbReference type="Gene3D" id="3.90.80.10">
    <property type="entry name" value="Inorganic pyrophosphatase"/>
    <property type="match status" value="1"/>
</dbReference>
<keyword evidence="5" id="KW-0963">Cytoplasm</keyword>
<feature type="binding site" evidence="5">
    <location>
        <position position="56"/>
    </location>
    <ligand>
        <name>substrate</name>
    </ligand>
</feature>